<dbReference type="AlphaFoldDB" id="A0A1R3K3X2"/>
<dbReference type="Gramene" id="OMP01773">
    <property type="protein sequence ID" value="OMP01773"/>
    <property type="gene ID" value="CCACVL1_03002"/>
</dbReference>
<evidence type="ECO:0000313" key="1">
    <source>
        <dbReference type="EMBL" id="OMP01773.1"/>
    </source>
</evidence>
<dbReference type="Proteomes" id="UP000188268">
    <property type="component" value="Unassembled WGS sequence"/>
</dbReference>
<gene>
    <name evidence="1" type="ORF">CCACVL1_03002</name>
</gene>
<protein>
    <submittedName>
        <fullName evidence="1">Uncharacterized protein</fullName>
    </submittedName>
</protein>
<comment type="caution">
    <text evidence="1">The sequence shown here is derived from an EMBL/GenBank/DDBJ whole genome shotgun (WGS) entry which is preliminary data.</text>
</comment>
<dbReference type="EMBL" id="AWWV01006352">
    <property type="protein sequence ID" value="OMP01773.1"/>
    <property type="molecule type" value="Genomic_DNA"/>
</dbReference>
<evidence type="ECO:0000313" key="2">
    <source>
        <dbReference type="Proteomes" id="UP000188268"/>
    </source>
</evidence>
<name>A0A1R3K3X2_COCAP</name>
<accession>A0A1R3K3X2</accession>
<organism evidence="1 2">
    <name type="scientific">Corchorus capsularis</name>
    <name type="common">Jute</name>
    <dbReference type="NCBI Taxonomy" id="210143"/>
    <lineage>
        <taxon>Eukaryota</taxon>
        <taxon>Viridiplantae</taxon>
        <taxon>Streptophyta</taxon>
        <taxon>Embryophyta</taxon>
        <taxon>Tracheophyta</taxon>
        <taxon>Spermatophyta</taxon>
        <taxon>Magnoliopsida</taxon>
        <taxon>eudicotyledons</taxon>
        <taxon>Gunneridae</taxon>
        <taxon>Pentapetalae</taxon>
        <taxon>rosids</taxon>
        <taxon>malvids</taxon>
        <taxon>Malvales</taxon>
        <taxon>Malvaceae</taxon>
        <taxon>Grewioideae</taxon>
        <taxon>Apeibeae</taxon>
        <taxon>Corchorus</taxon>
    </lineage>
</organism>
<sequence>MERLTVIVHRRHISLGPDAVTVDPSSLMFQSFRVLSDGRFPFAVGRRAGLVL</sequence>
<reference evidence="1 2" key="1">
    <citation type="submission" date="2013-09" db="EMBL/GenBank/DDBJ databases">
        <title>Corchorus capsularis genome sequencing.</title>
        <authorList>
            <person name="Alam M."/>
            <person name="Haque M.S."/>
            <person name="Islam M.S."/>
            <person name="Emdad E.M."/>
            <person name="Islam M.M."/>
            <person name="Ahmed B."/>
            <person name="Halim A."/>
            <person name="Hossen Q.M.M."/>
            <person name="Hossain M.Z."/>
            <person name="Ahmed R."/>
            <person name="Khan M.M."/>
            <person name="Islam R."/>
            <person name="Rashid M.M."/>
            <person name="Khan S.A."/>
            <person name="Rahman M.S."/>
            <person name="Alam M."/>
        </authorList>
    </citation>
    <scope>NUCLEOTIDE SEQUENCE [LARGE SCALE GENOMIC DNA]</scope>
    <source>
        <strain evidence="2">cv. CVL-1</strain>
        <tissue evidence="1">Whole seedling</tissue>
    </source>
</reference>
<proteinExistence type="predicted"/>
<keyword evidence="2" id="KW-1185">Reference proteome</keyword>